<organism evidence="2 3">
    <name type="scientific">Rhodobacter maris</name>
    <dbReference type="NCBI Taxonomy" id="446682"/>
    <lineage>
        <taxon>Bacteria</taxon>
        <taxon>Pseudomonadati</taxon>
        <taxon>Pseudomonadota</taxon>
        <taxon>Alphaproteobacteria</taxon>
        <taxon>Rhodobacterales</taxon>
        <taxon>Rhodobacter group</taxon>
        <taxon>Rhodobacter</taxon>
    </lineage>
</organism>
<keyword evidence="3" id="KW-1185">Reference proteome</keyword>
<name>A0A285RFL0_9RHOB</name>
<proteinExistence type="predicted"/>
<dbReference type="Pfam" id="PF06082">
    <property type="entry name" value="YjbH"/>
    <property type="match status" value="1"/>
</dbReference>
<protein>
    <submittedName>
        <fullName evidence="2">Exopolysaccharide biosynthesis protein YbjH</fullName>
    </submittedName>
</protein>
<evidence type="ECO:0000256" key="1">
    <source>
        <dbReference type="SAM" id="MobiDB-lite"/>
    </source>
</evidence>
<feature type="compositionally biased region" description="Basic residues" evidence="1">
    <location>
        <begin position="1"/>
        <end position="10"/>
    </location>
</feature>
<dbReference type="Proteomes" id="UP000219111">
    <property type="component" value="Unassembled WGS sequence"/>
</dbReference>
<dbReference type="AlphaFoldDB" id="A0A285RFL0"/>
<gene>
    <name evidence="2" type="ORF">SAMN05877831_10119</name>
</gene>
<evidence type="ECO:0000313" key="3">
    <source>
        <dbReference type="Proteomes" id="UP000219111"/>
    </source>
</evidence>
<reference evidence="3" key="1">
    <citation type="submission" date="2017-08" db="EMBL/GenBank/DDBJ databases">
        <authorList>
            <person name="Varghese N."/>
            <person name="Submissions S."/>
        </authorList>
    </citation>
    <scope>NUCLEOTIDE SEQUENCE [LARGE SCALE GENOMIC DNA]</scope>
    <source>
        <strain evidence="3">JA276</strain>
    </source>
</reference>
<evidence type="ECO:0000313" key="2">
    <source>
        <dbReference type="EMBL" id="SOB92518.1"/>
    </source>
</evidence>
<dbReference type="InterPro" id="IPR010344">
    <property type="entry name" value="YbjH"/>
</dbReference>
<sequence length="739" mass="81130">MQSTHPHRPQMARTPTARTRPTRPRTRLRALLLGASAAVLAPLILVPPALAEPLTGASRNTYGLPGLIDLPSAEAFNDGELGISFTVIGGGTLRNTLTFQISPRLTGAFRYSRIPGLNPIKDTVTGLETGEYEALYDRSFDIRYQIFTEGRYRPALAVGLNDFIGTGVYSSEYIVATKSLGERLRVSAGLGWGRLGSFGSIGSIGTRPAYDYTSTGGDFGDNSWFRGDVAPFFGLSWAMNERLTLKAEYSSDAYEKEVAQGIWDRKSSVNLGADYRLGANSRLQLFVMHGDKIGLQFSHAINPHNPPFPSGLERAPLPVRPRLPQNADVAGWSGAWSADPTVQPAIQGALATEMAKEGLILESMSLTATRADLRVRNETYAAQPQAVGRIARTATRALPASVETITVTLVENGMAVSSVTLRRSDLEQLENTRATDILARATISEAPQDPGQVVTEGLFPRLRWSLRPYLDASYFDPDSPIRADLGLSLKAKYELGNGFMLSGDLRQAIIGNLDQTTRVSNSSAPHVRSDAWLYQKHGDLALNRLTLTHFGQPAPGIYSRLSIGYLERMYGGVSGELLWKPVNSRLALGLETNWVKQRDYDQRFTFLDYSVATGHASAYYDFGGSYTGEIDVGRYLAKDWGATISLGREFANGWRVGAFATITDMSSEEFGEGSFDKGISIRAPLAWLSGKPSRNTMNITLRPLLRDGGARLDIDDRLYETVRNDHMGALYENWGRFWR</sequence>
<accession>A0A285RFL0</accession>
<feature type="region of interest" description="Disordered" evidence="1">
    <location>
        <begin position="1"/>
        <end position="24"/>
    </location>
</feature>
<dbReference type="EMBL" id="OBMT01000001">
    <property type="protein sequence ID" value="SOB92518.1"/>
    <property type="molecule type" value="Genomic_DNA"/>
</dbReference>